<keyword evidence="4" id="KW-1185">Reference proteome</keyword>
<protein>
    <submittedName>
        <fullName evidence="3">YjhT family mutarotase</fullName>
    </submittedName>
</protein>
<evidence type="ECO:0000313" key="3">
    <source>
        <dbReference type="EMBL" id="MQR02141.1"/>
    </source>
</evidence>
<dbReference type="EMBL" id="WINI01000008">
    <property type="protein sequence ID" value="MQR02141.1"/>
    <property type="molecule type" value="Genomic_DNA"/>
</dbReference>
<comment type="caution">
    <text evidence="3">The sequence shown here is derived from an EMBL/GenBank/DDBJ whole genome shotgun (WGS) entry which is preliminary data.</text>
</comment>
<accession>A0A843YY08</accession>
<dbReference type="GO" id="GO:0051285">
    <property type="term" value="C:cell cortex of cell tip"/>
    <property type="evidence" value="ECO:0007669"/>
    <property type="project" value="TreeGrafter"/>
</dbReference>
<evidence type="ECO:0000313" key="4">
    <source>
        <dbReference type="Proteomes" id="UP000451565"/>
    </source>
</evidence>
<gene>
    <name evidence="3" type="ORF">GEV47_15805</name>
</gene>
<dbReference type="PANTHER" id="PTHR23244">
    <property type="entry name" value="KELCH REPEAT DOMAIN"/>
    <property type="match status" value="1"/>
</dbReference>
<dbReference type="InterPro" id="IPR015915">
    <property type="entry name" value="Kelch-typ_b-propeller"/>
</dbReference>
<sequence>MSSQMVCELDMKNDAIWPAFPVALKEAVGARVDGVLYVGLGTAGRAWYALDTQAEQKSWQRLADFPAEAPNGAASAVVSGKIYVFGGAGRVNPQSSLAQFDFVHCYDPLSDSWAKLPTRLPVGMLGASAISADGVHVLVFGGYNKAQFDGFFAKFEPLDASQQGLALREFMSKQASEYEWNADVWQFDVTTLEWQNLGRVPHQPNCGSAVISHQGQIYLLSGEVKPGLRSGTVKRALISNGGLEWIAEKNLPSADGIAPQEGVAGGFAGRLGDDLVLAGGTNFPGAQQRYDALEYYAHQGLSKTWRDELYVFRDDVWIMAGKLPVARANGLSFQVEDGLLLVGGDMQDGIPCTESTLLPHNSATAFSQNSALYRRNSSVN</sequence>
<dbReference type="PANTHER" id="PTHR23244:SF470">
    <property type="entry name" value="GALACTOSE OXIDASE"/>
    <property type="match status" value="1"/>
</dbReference>
<proteinExistence type="predicted"/>
<dbReference type="AlphaFoldDB" id="A0A843YY08"/>
<dbReference type="Gene3D" id="2.120.10.80">
    <property type="entry name" value="Kelch-type beta propeller"/>
    <property type="match status" value="2"/>
</dbReference>
<dbReference type="RefSeq" id="WP_153235765.1">
    <property type="nucleotide sequence ID" value="NZ_WINI01000008.1"/>
</dbReference>
<dbReference type="Proteomes" id="UP000451565">
    <property type="component" value="Unassembled WGS sequence"/>
</dbReference>
<dbReference type="OrthoDB" id="198899at2"/>
<dbReference type="NCBIfam" id="TIGR03547">
    <property type="entry name" value="muta_rot_YjhT"/>
    <property type="match status" value="1"/>
</dbReference>
<dbReference type="Pfam" id="PF24996">
    <property type="entry name" value="NANM"/>
    <property type="match status" value="1"/>
</dbReference>
<evidence type="ECO:0000256" key="1">
    <source>
        <dbReference type="ARBA" id="ARBA00022441"/>
    </source>
</evidence>
<keyword evidence="1" id="KW-0880">Kelch repeat</keyword>
<organism evidence="3 4">
    <name type="scientific">Glaciimonas soli</name>
    <dbReference type="NCBI Taxonomy" id="2590999"/>
    <lineage>
        <taxon>Bacteria</taxon>
        <taxon>Pseudomonadati</taxon>
        <taxon>Pseudomonadota</taxon>
        <taxon>Betaproteobacteria</taxon>
        <taxon>Burkholderiales</taxon>
        <taxon>Oxalobacteraceae</taxon>
        <taxon>Glaciimonas</taxon>
    </lineage>
</organism>
<name>A0A843YY08_9BURK</name>
<dbReference type="GO" id="GO:0061245">
    <property type="term" value="P:establishment or maintenance of bipolar cell polarity"/>
    <property type="evidence" value="ECO:0007669"/>
    <property type="project" value="TreeGrafter"/>
</dbReference>
<dbReference type="InterPro" id="IPR056734">
    <property type="entry name" value="NANM"/>
</dbReference>
<dbReference type="InterPro" id="IPR019936">
    <property type="entry name" value="NanM_proteobact"/>
</dbReference>
<keyword evidence="2" id="KW-0677">Repeat</keyword>
<dbReference type="SUPFAM" id="SSF117281">
    <property type="entry name" value="Kelch motif"/>
    <property type="match status" value="1"/>
</dbReference>
<reference evidence="3 4" key="1">
    <citation type="submission" date="2019-10" db="EMBL/GenBank/DDBJ databases">
        <title>Glaciimonas soli sp. nov., a psychrophilic bacterium isolated from the forest soil of a high elevation mountain in Taiwan.</title>
        <authorList>
            <person name="Wang L.-T."/>
            <person name="Shieh W.Y."/>
        </authorList>
    </citation>
    <scope>NUCLEOTIDE SEQUENCE [LARGE SCALE GENOMIC DNA]</scope>
    <source>
        <strain evidence="3 4">GS1</strain>
    </source>
</reference>
<evidence type="ECO:0000256" key="2">
    <source>
        <dbReference type="ARBA" id="ARBA00022737"/>
    </source>
</evidence>